<feature type="domain" description="SGNH hydrolase-type esterase N-terminal" evidence="2">
    <location>
        <begin position="30"/>
        <end position="172"/>
    </location>
</feature>
<dbReference type="EMBL" id="SSHJ02000001">
    <property type="protein sequence ID" value="MFN0253962.1"/>
    <property type="molecule type" value="Genomic_DNA"/>
</dbReference>
<keyword evidence="3" id="KW-0378">Hydrolase</keyword>
<dbReference type="Pfam" id="PF14606">
    <property type="entry name" value="Lipase_GDSL_3"/>
    <property type="match status" value="1"/>
</dbReference>
<dbReference type="Proteomes" id="UP001517247">
    <property type="component" value="Unassembled WGS sequence"/>
</dbReference>
<dbReference type="RefSeq" id="WP_138721153.1">
    <property type="nucleotide sequence ID" value="NZ_SSHJ02000001.1"/>
</dbReference>
<keyword evidence="4" id="KW-1185">Reference proteome</keyword>
<dbReference type="InterPro" id="IPR036514">
    <property type="entry name" value="SGNH_hydro_sf"/>
</dbReference>
<dbReference type="Pfam" id="PF14607">
    <property type="entry name" value="GxDLY"/>
    <property type="match status" value="1"/>
</dbReference>
<sequence length="366" mass="40529">MKFDDKGKQLAISLLLLVLVHTSYAQKSLKYVGVQNLILLGKAKQTVQPFQRIDSADLLPMPKAVQGLAFNSAGIAILFETNSSTIAVKWKLAQDKYHANMTPISHSGLDLYAFKDGKWQYVSAARPERSVLEQNQVVVSNMDTTTKQMMLYLPLYNSVRELKIGVDKNSKISAAKQPRVNQSKRVVVYGSSIVQGASASRPGMAYPAILQRKLGVDVINLGFSGSAKMEIELAKYLATVTADCYVLDCIPNQTAAQVDERALPFIKYLRSQKPHIPIVLVESVIRENGYFDLSVGNNVREQNESIYKVYQQLKAEKFPNLYYVSAKGLIGDDHEATIDGTHLTDLGFVRIAEGILNAIKQTKAVN</sequence>
<dbReference type="GO" id="GO:0016787">
    <property type="term" value="F:hydrolase activity"/>
    <property type="evidence" value="ECO:0007669"/>
    <property type="project" value="UniProtKB-KW"/>
</dbReference>
<dbReference type="InterPro" id="IPR013830">
    <property type="entry name" value="SGNH_hydro"/>
</dbReference>
<dbReference type="Gene3D" id="2.60.120.260">
    <property type="entry name" value="Galactose-binding domain-like"/>
    <property type="match status" value="1"/>
</dbReference>
<evidence type="ECO:0000313" key="4">
    <source>
        <dbReference type="Proteomes" id="UP001517247"/>
    </source>
</evidence>
<dbReference type="SUPFAM" id="SSF52266">
    <property type="entry name" value="SGNH hydrolase"/>
    <property type="match status" value="1"/>
</dbReference>
<reference evidence="3 4" key="1">
    <citation type="submission" date="2024-12" db="EMBL/GenBank/DDBJ databases">
        <authorList>
            <person name="Hu S."/>
        </authorList>
    </citation>
    <scope>NUCLEOTIDE SEQUENCE [LARGE SCALE GENOMIC DNA]</scope>
    <source>
        <strain evidence="3 4">THG-T11</strain>
    </source>
</reference>
<evidence type="ECO:0000259" key="1">
    <source>
        <dbReference type="Pfam" id="PF14606"/>
    </source>
</evidence>
<proteinExistence type="predicted"/>
<feature type="domain" description="SGNH hydrolase-type esterase" evidence="1">
    <location>
        <begin position="184"/>
        <end position="356"/>
    </location>
</feature>
<evidence type="ECO:0000259" key="2">
    <source>
        <dbReference type="Pfam" id="PF14607"/>
    </source>
</evidence>
<comment type="caution">
    <text evidence="3">The sequence shown here is derived from an EMBL/GenBank/DDBJ whole genome shotgun (WGS) entry which is preliminary data.</text>
</comment>
<name>A0ABW9J3Y9_9SPHI</name>
<gene>
    <name evidence="3" type="ORF">E6A44_000150</name>
</gene>
<evidence type="ECO:0000313" key="3">
    <source>
        <dbReference type="EMBL" id="MFN0253962.1"/>
    </source>
</evidence>
<dbReference type="Gene3D" id="3.40.50.1110">
    <property type="entry name" value="SGNH hydrolase"/>
    <property type="match status" value="1"/>
</dbReference>
<protein>
    <submittedName>
        <fullName evidence="3">SGNH/GDSL hydrolase family protein</fullName>
    </submittedName>
</protein>
<organism evidence="3 4">
    <name type="scientific">Pedobacter ureilyticus</name>
    <dbReference type="NCBI Taxonomy" id="1393051"/>
    <lineage>
        <taxon>Bacteria</taxon>
        <taxon>Pseudomonadati</taxon>
        <taxon>Bacteroidota</taxon>
        <taxon>Sphingobacteriia</taxon>
        <taxon>Sphingobacteriales</taxon>
        <taxon>Sphingobacteriaceae</taxon>
        <taxon>Pedobacter</taxon>
    </lineage>
</organism>
<dbReference type="InterPro" id="IPR032740">
    <property type="entry name" value="GxDLY"/>
</dbReference>
<accession>A0ABW9J3Y9</accession>